<feature type="chain" id="PRO_5019382490" description="SUEL-type lectin domain-containing protein" evidence="1">
    <location>
        <begin position="21"/>
        <end position="220"/>
    </location>
</feature>
<accession>A0A427AJ50</accession>
<dbReference type="SUPFAM" id="SSF49785">
    <property type="entry name" value="Galactose-binding domain-like"/>
    <property type="match status" value="1"/>
</dbReference>
<dbReference type="Proteomes" id="UP000287651">
    <property type="component" value="Unassembled WGS sequence"/>
</dbReference>
<evidence type="ECO:0000313" key="4">
    <source>
        <dbReference type="Proteomes" id="UP000287651"/>
    </source>
</evidence>
<feature type="signal peptide" evidence="1">
    <location>
        <begin position="1"/>
        <end position="20"/>
    </location>
</feature>
<dbReference type="CDD" id="cd22842">
    <property type="entry name" value="Gal_Rha_Lectin_BGal"/>
    <property type="match status" value="1"/>
</dbReference>
<dbReference type="EMBL" id="AMZH03002242">
    <property type="protein sequence ID" value="RRT76265.1"/>
    <property type="molecule type" value="Genomic_DNA"/>
</dbReference>
<protein>
    <recommendedName>
        <fullName evidence="2">SUEL-type lectin domain-containing protein</fullName>
    </recommendedName>
</protein>
<keyword evidence="1" id="KW-0732">Signal</keyword>
<proteinExistence type="predicted"/>
<sequence>MFHILNNVASIIFFVVLMSAQLKDSYEAESVLSSWSSQLVMHFIFLLMDSCQVYSTSRYHVPRSWLQPTRNLLVVFEELGGDATKISLAKRSISSVCADVSEWHPTIKNWHIENYGRPEEHRKPKVHLRCAPGQFISAIKFASYGTPVGTCGNFQQGVCHSPNSAAILEKVTKLISFILLRFDKHIYFCLLILHTMRSDFWKFLVLQIWDEILEVPRSLC</sequence>
<evidence type="ECO:0000259" key="2">
    <source>
        <dbReference type="PROSITE" id="PS50228"/>
    </source>
</evidence>
<organism evidence="3 4">
    <name type="scientific">Ensete ventricosum</name>
    <name type="common">Abyssinian banana</name>
    <name type="synonym">Musa ensete</name>
    <dbReference type="NCBI Taxonomy" id="4639"/>
    <lineage>
        <taxon>Eukaryota</taxon>
        <taxon>Viridiplantae</taxon>
        <taxon>Streptophyta</taxon>
        <taxon>Embryophyta</taxon>
        <taxon>Tracheophyta</taxon>
        <taxon>Spermatophyta</taxon>
        <taxon>Magnoliopsida</taxon>
        <taxon>Liliopsida</taxon>
        <taxon>Zingiberales</taxon>
        <taxon>Musaceae</taxon>
        <taxon>Ensete</taxon>
    </lineage>
</organism>
<dbReference type="PROSITE" id="PS50228">
    <property type="entry name" value="SUEL_LECTIN"/>
    <property type="match status" value="1"/>
</dbReference>
<dbReference type="GO" id="GO:0030246">
    <property type="term" value="F:carbohydrate binding"/>
    <property type="evidence" value="ECO:0007669"/>
    <property type="project" value="InterPro"/>
</dbReference>
<evidence type="ECO:0000313" key="3">
    <source>
        <dbReference type="EMBL" id="RRT76265.1"/>
    </source>
</evidence>
<dbReference type="AlphaFoldDB" id="A0A427AJ50"/>
<evidence type="ECO:0000256" key="1">
    <source>
        <dbReference type="SAM" id="SignalP"/>
    </source>
</evidence>
<dbReference type="InterPro" id="IPR008979">
    <property type="entry name" value="Galactose-bd-like_sf"/>
</dbReference>
<reference evidence="3 4" key="1">
    <citation type="journal article" date="2014" name="Agronomy (Basel)">
        <title>A Draft Genome Sequence for Ensete ventricosum, the Drought-Tolerant Tree Against Hunger.</title>
        <authorList>
            <person name="Harrison J."/>
            <person name="Moore K.A."/>
            <person name="Paszkiewicz K."/>
            <person name="Jones T."/>
            <person name="Grant M."/>
            <person name="Ambacheew D."/>
            <person name="Muzemil S."/>
            <person name="Studholme D.J."/>
        </authorList>
    </citation>
    <scope>NUCLEOTIDE SEQUENCE [LARGE SCALE GENOMIC DNA]</scope>
</reference>
<name>A0A427AJ50_ENSVE</name>
<feature type="domain" description="SUEL-type lectin" evidence="2">
    <location>
        <begin position="120"/>
        <end position="170"/>
    </location>
</feature>
<dbReference type="InterPro" id="IPR000922">
    <property type="entry name" value="Lectin_gal-bd_dom"/>
</dbReference>
<gene>
    <name evidence="3" type="ORF">B296_00019102</name>
</gene>
<comment type="caution">
    <text evidence="3">The sequence shown here is derived from an EMBL/GenBank/DDBJ whole genome shotgun (WGS) entry which is preliminary data.</text>
</comment>